<keyword evidence="2" id="KW-1185">Reference proteome</keyword>
<accession>A0A0D7B7W2</accession>
<reference evidence="1 2" key="1">
    <citation type="journal article" date="2015" name="Fungal Genet. Biol.">
        <title>Evolution of novel wood decay mechanisms in Agaricales revealed by the genome sequences of Fistulina hepatica and Cylindrobasidium torrendii.</title>
        <authorList>
            <person name="Floudas D."/>
            <person name="Held B.W."/>
            <person name="Riley R."/>
            <person name="Nagy L.G."/>
            <person name="Koehler G."/>
            <person name="Ransdell A.S."/>
            <person name="Younus H."/>
            <person name="Chow J."/>
            <person name="Chiniquy J."/>
            <person name="Lipzen A."/>
            <person name="Tritt A."/>
            <person name="Sun H."/>
            <person name="Haridas S."/>
            <person name="LaButti K."/>
            <person name="Ohm R.A."/>
            <person name="Kues U."/>
            <person name="Blanchette R.A."/>
            <person name="Grigoriev I.V."/>
            <person name="Minto R.E."/>
            <person name="Hibbett D.S."/>
        </authorList>
    </citation>
    <scope>NUCLEOTIDE SEQUENCE [LARGE SCALE GENOMIC DNA]</scope>
    <source>
        <strain evidence="1 2">FP15055 ss-10</strain>
    </source>
</reference>
<organism evidence="1 2">
    <name type="scientific">Cylindrobasidium torrendii FP15055 ss-10</name>
    <dbReference type="NCBI Taxonomy" id="1314674"/>
    <lineage>
        <taxon>Eukaryota</taxon>
        <taxon>Fungi</taxon>
        <taxon>Dikarya</taxon>
        <taxon>Basidiomycota</taxon>
        <taxon>Agaricomycotina</taxon>
        <taxon>Agaricomycetes</taxon>
        <taxon>Agaricomycetidae</taxon>
        <taxon>Agaricales</taxon>
        <taxon>Marasmiineae</taxon>
        <taxon>Physalacriaceae</taxon>
        <taxon>Cylindrobasidium</taxon>
    </lineage>
</organism>
<protein>
    <submittedName>
        <fullName evidence="1">Uncharacterized protein</fullName>
    </submittedName>
</protein>
<evidence type="ECO:0000313" key="1">
    <source>
        <dbReference type="EMBL" id="KIY66239.1"/>
    </source>
</evidence>
<name>A0A0D7B7W2_9AGAR</name>
<dbReference type="AlphaFoldDB" id="A0A0D7B7W2"/>
<dbReference type="Proteomes" id="UP000054007">
    <property type="component" value="Unassembled WGS sequence"/>
</dbReference>
<sequence length="168" mass="18969">MAASLVSASAFCRVQQRPHRLQLSSSESPTIETGVEILTMLMCKIRKNPACITLFEGARRDLEGMTSERAIMLRRTIRGALESASKILFFSLSSAVRCDANRPARFHSRRKAPKWTLEESNEAPMNEWRRCSKQIAVRGLVRLRKESSDAAANWLADNPKNNENVNCF</sequence>
<evidence type="ECO:0000313" key="2">
    <source>
        <dbReference type="Proteomes" id="UP000054007"/>
    </source>
</evidence>
<proteinExistence type="predicted"/>
<dbReference type="EMBL" id="KN880560">
    <property type="protein sequence ID" value="KIY66239.1"/>
    <property type="molecule type" value="Genomic_DNA"/>
</dbReference>
<gene>
    <name evidence="1" type="ORF">CYLTODRAFT_38893</name>
</gene>